<gene>
    <name evidence="1" type="ORF">MES5069_450015</name>
</gene>
<dbReference type="EMBL" id="CAKXZT010000141">
    <property type="protein sequence ID" value="CAH2405017.1"/>
    <property type="molecule type" value="Genomic_DNA"/>
</dbReference>
<proteinExistence type="predicted"/>
<dbReference type="Proteomes" id="UP001153050">
    <property type="component" value="Unassembled WGS sequence"/>
</dbReference>
<evidence type="ECO:0000313" key="2">
    <source>
        <dbReference type="Proteomes" id="UP001153050"/>
    </source>
</evidence>
<keyword evidence="2" id="KW-1185">Reference proteome</keyword>
<evidence type="ECO:0000313" key="1">
    <source>
        <dbReference type="EMBL" id="CAH2405017.1"/>
    </source>
</evidence>
<organism evidence="1 2">
    <name type="scientific">Mesorhizobium escarrei</name>
    <dbReference type="NCBI Taxonomy" id="666018"/>
    <lineage>
        <taxon>Bacteria</taxon>
        <taxon>Pseudomonadati</taxon>
        <taxon>Pseudomonadota</taxon>
        <taxon>Alphaproteobacteria</taxon>
        <taxon>Hyphomicrobiales</taxon>
        <taxon>Phyllobacteriaceae</taxon>
        <taxon>Mesorhizobium</taxon>
    </lineage>
</organism>
<accession>A0ABN8K421</accession>
<comment type="caution">
    <text evidence="1">The sequence shown here is derived from an EMBL/GenBank/DDBJ whole genome shotgun (WGS) entry which is preliminary data.</text>
</comment>
<reference evidence="1 2" key="1">
    <citation type="submission" date="2022-03" db="EMBL/GenBank/DDBJ databases">
        <authorList>
            <person name="Brunel B."/>
        </authorList>
    </citation>
    <scope>NUCLEOTIDE SEQUENCE [LARGE SCALE GENOMIC DNA]</scope>
    <source>
        <strain evidence="1">STM5069sample</strain>
    </source>
</reference>
<sequence length="30" mass="3502">MEWDCTNKAIYSAKVIHVFNREWALCTGKS</sequence>
<protein>
    <submittedName>
        <fullName evidence="1">Uncharacterized protein</fullName>
    </submittedName>
</protein>
<name>A0ABN8K421_9HYPH</name>